<sequence>MPSFAAAREANATFNPEYVPVIVVTGGTAGIGQAMVEALAHHLKGRLHVVIVGRNRAAGEKVIAGLPSAPESKYEVMVCDVTIMKSIHALTAELLARLPKINFLVHSAGFVRFRGGRQETEDGIDDMMAIRYYNRFALTKDLLPLLQIAAAKGEATNVLSVLSAGQLPPKVDLEDLGLKKTYTFMKAATQTGAYNDLMIAEFARQNPEIAFSHIYPGFVFNGTMFGPGKMTTFLSIFFGPLIWGFTIPPKHNAEYMLFGMLSAKKGLNRFGKYGDAIGMKSFPQTKDGQKLLWEHSMEVTKSS</sequence>
<reference evidence="3" key="1">
    <citation type="submission" date="2014-04" db="EMBL/GenBank/DDBJ databases">
        <title>Evolutionary Origins and Diversification of the Mycorrhizal Mutualists.</title>
        <authorList>
            <consortium name="DOE Joint Genome Institute"/>
            <consortium name="Mycorrhizal Genomics Consortium"/>
            <person name="Kohler A."/>
            <person name="Kuo A."/>
            <person name="Nagy L.G."/>
            <person name="Floudas D."/>
            <person name="Copeland A."/>
            <person name="Barry K.W."/>
            <person name="Cichocki N."/>
            <person name="Veneault-Fourrey C."/>
            <person name="LaButti K."/>
            <person name="Lindquist E.A."/>
            <person name="Lipzen A."/>
            <person name="Lundell T."/>
            <person name="Morin E."/>
            <person name="Murat C."/>
            <person name="Riley R."/>
            <person name="Ohm R."/>
            <person name="Sun H."/>
            <person name="Tunlid A."/>
            <person name="Henrissat B."/>
            <person name="Grigoriev I.V."/>
            <person name="Hibbett D.S."/>
            <person name="Martin F."/>
        </authorList>
    </citation>
    <scope>NUCLEOTIDE SEQUENCE [LARGE SCALE GENOMIC DNA]</scope>
    <source>
        <strain evidence="3">FD-334 SS-4</strain>
    </source>
</reference>
<dbReference type="Proteomes" id="UP000054270">
    <property type="component" value="Unassembled WGS sequence"/>
</dbReference>
<evidence type="ECO:0000256" key="1">
    <source>
        <dbReference type="ARBA" id="ARBA00023002"/>
    </source>
</evidence>
<evidence type="ECO:0000313" key="3">
    <source>
        <dbReference type="Proteomes" id="UP000054270"/>
    </source>
</evidence>
<organism evidence="2 3">
    <name type="scientific">Hypholoma sublateritium (strain FD-334 SS-4)</name>
    <dbReference type="NCBI Taxonomy" id="945553"/>
    <lineage>
        <taxon>Eukaryota</taxon>
        <taxon>Fungi</taxon>
        <taxon>Dikarya</taxon>
        <taxon>Basidiomycota</taxon>
        <taxon>Agaricomycotina</taxon>
        <taxon>Agaricomycetes</taxon>
        <taxon>Agaricomycetidae</taxon>
        <taxon>Agaricales</taxon>
        <taxon>Agaricineae</taxon>
        <taxon>Strophariaceae</taxon>
        <taxon>Hypholoma</taxon>
    </lineage>
</organism>
<dbReference type="InterPro" id="IPR002347">
    <property type="entry name" value="SDR_fam"/>
</dbReference>
<dbReference type="OMA" id="KHSYRAY"/>
<dbReference type="InterPro" id="IPR052228">
    <property type="entry name" value="Sec_Metab_Biosynth_Oxidored"/>
</dbReference>
<dbReference type="InterPro" id="IPR036291">
    <property type="entry name" value="NAD(P)-bd_dom_sf"/>
</dbReference>
<evidence type="ECO:0008006" key="4">
    <source>
        <dbReference type="Google" id="ProtNLM"/>
    </source>
</evidence>
<dbReference type="GO" id="GO:0016491">
    <property type="term" value="F:oxidoreductase activity"/>
    <property type="evidence" value="ECO:0007669"/>
    <property type="project" value="UniProtKB-KW"/>
</dbReference>
<name>A0A0D2N6M5_HYPSF</name>
<dbReference type="OrthoDB" id="2898509at2759"/>
<dbReference type="PANTHER" id="PTHR47534">
    <property type="entry name" value="YALI0E05731P"/>
    <property type="match status" value="1"/>
</dbReference>
<proteinExistence type="predicted"/>
<evidence type="ECO:0000313" key="2">
    <source>
        <dbReference type="EMBL" id="KJA14749.1"/>
    </source>
</evidence>
<dbReference type="STRING" id="945553.A0A0D2N6M5"/>
<gene>
    <name evidence="2" type="ORF">HYPSUDRAFT_48879</name>
</gene>
<keyword evidence="3" id="KW-1185">Reference proteome</keyword>
<dbReference type="EMBL" id="KN817666">
    <property type="protein sequence ID" value="KJA14749.1"/>
    <property type="molecule type" value="Genomic_DNA"/>
</dbReference>
<dbReference type="Pfam" id="PF00106">
    <property type="entry name" value="adh_short"/>
    <property type="match status" value="1"/>
</dbReference>
<dbReference type="Gene3D" id="3.40.50.720">
    <property type="entry name" value="NAD(P)-binding Rossmann-like Domain"/>
    <property type="match status" value="1"/>
</dbReference>
<dbReference type="PRINTS" id="PR00081">
    <property type="entry name" value="GDHRDH"/>
</dbReference>
<accession>A0A0D2N6M5</accession>
<dbReference type="SUPFAM" id="SSF51735">
    <property type="entry name" value="NAD(P)-binding Rossmann-fold domains"/>
    <property type="match status" value="1"/>
</dbReference>
<dbReference type="PANTHER" id="PTHR47534:SF3">
    <property type="entry name" value="ALCOHOL DEHYDROGENASE-LIKE C-TERMINAL DOMAIN-CONTAINING PROTEIN"/>
    <property type="match status" value="1"/>
</dbReference>
<protein>
    <recommendedName>
        <fullName evidence="4">Ketoreductase (KR) domain-containing protein</fullName>
    </recommendedName>
</protein>
<dbReference type="AlphaFoldDB" id="A0A0D2N6M5"/>
<keyword evidence="1" id="KW-0560">Oxidoreductase</keyword>